<evidence type="ECO:0000256" key="6">
    <source>
        <dbReference type="ARBA" id="ARBA00022679"/>
    </source>
</evidence>
<keyword evidence="6" id="KW-0808">Transferase</keyword>
<dbReference type="EMBL" id="JBEPLU010000002">
    <property type="protein sequence ID" value="MET3527237.1"/>
    <property type="molecule type" value="Genomic_DNA"/>
</dbReference>
<keyword evidence="9 17" id="KW-0418">Kinase</keyword>
<dbReference type="Pfam" id="PF02518">
    <property type="entry name" value="HATPase_c"/>
    <property type="match status" value="1"/>
</dbReference>
<dbReference type="CDD" id="cd06225">
    <property type="entry name" value="HAMP"/>
    <property type="match status" value="1"/>
</dbReference>
<keyword evidence="18" id="KW-1185">Reference proteome</keyword>
<evidence type="ECO:0000256" key="4">
    <source>
        <dbReference type="ARBA" id="ARBA00022519"/>
    </source>
</evidence>
<keyword evidence="8" id="KW-0547">Nucleotide-binding</keyword>
<evidence type="ECO:0000256" key="1">
    <source>
        <dbReference type="ARBA" id="ARBA00000085"/>
    </source>
</evidence>
<dbReference type="InterPro" id="IPR050980">
    <property type="entry name" value="2C_sensor_his_kinase"/>
</dbReference>
<dbReference type="SMART" id="SM00387">
    <property type="entry name" value="HATPase_c"/>
    <property type="match status" value="1"/>
</dbReference>
<keyword evidence="12" id="KW-0902">Two-component regulatory system</keyword>
<organism evidence="17 18">
    <name type="scientific">Phenylobacterium koreense</name>
    <dbReference type="NCBI Taxonomy" id="266125"/>
    <lineage>
        <taxon>Bacteria</taxon>
        <taxon>Pseudomonadati</taxon>
        <taxon>Pseudomonadota</taxon>
        <taxon>Alphaproteobacteria</taxon>
        <taxon>Caulobacterales</taxon>
        <taxon>Caulobacteraceae</taxon>
        <taxon>Phenylobacterium</taxon>
    </lineage>
</organism>
<dbReference type="Proteomes" id="UP001549110">
    <property type="component" value="Unassembled WGS sequence"/>
</dbReference>
<dbReference type="PRINTS" id="PR00344">
    <property type="entry name" value="BCTRLSENSOR"/>
</dbReference>
<dbReference type="Gene3D" id="1.10.287.130">
    <property type="match status" value="1"/>
</dbReference>
<dbReference type="InterPro" id="IPR003594">
    <property type="entry name" value="HATPase_dom"/>
</dbReference>
<proteinExistence type="predicted"/>
<keyword evidence="4" id="KW-1003">Cell membrane</keyword>
<dbReference type="SUPFAM" id="SSF47384">
    <property type="entry name" value="Homodimeric domain of signal transducing histidine kinase"/>
    <property type="match status" value="1"/>
</dbReference>
<dbReference type="InterPro" id="IPR036097">
    <property type="entry name" value="HisK_dim/P_sf"/>
</dbReference>
<evidence type="ECO:0000256" key="3">
    <source>
        <dbReference type="ARBA" id="ARBA00012438"/>
    </source>
</evidence>
<dbReference type="InterPro" id="IPR005467">
    <property type="entry name" value="His_kinase_dom"/>
</dbReference>
<dbReference type="InterPro" id="IPR004358">
    <property type="entry name" value="Sig_transdc_His_kin-like_C"/>
</dbReference>
<comment type="catalytic activity">
    <reaction evidence="1">
        <text>ATP + protein L-histidine = ADP + protein N-phospho-L-histidine.</text>
        <dbReference type="EC" id="2.7.13.3"/>
    </reaction>
</comment>
<evidence type="ECO:0000313" key="17">
    <source>
        <dbReference type="EMBL" id="MET3527237.1"/>
    </source>
</evidence>
<evidence type="ECO:0000259" key="16">
    <source>
        <dbReference type="PROSITE" id="PS50885"/>
    </source>
</evidence>
<keyword evidence="7 14" id="KW-0812">Transmembrane</keyword>
<dbReference type="RefSeq" id="WP_331932893.1">
    <property type="nucleotide sequence ID" value="NZ_JBEPLU010000002.1"/>
</dbReference>
<dbReference type="Pfam" id="PF00672">
    <property type="entry name" value="HAMP"/>
    <property type="match status" value="1"/>
</dbReference>
<keyword evidence="4" id="KW-0997">Cell inner membrane</keyword>
<evidence type="ECO:0000256" key="11">
    <source>
        <dbReference type="ARBA" id="ARBA00022989"/>
    </source>
</evidence>
<keyword evidence="13 14" id="KW-0472">Membrane</keyword>
<evidence type="ECO:0000256" key="12">
    <source>
        <dbReference type="ARBA" id="ARBA00023012"/>
    </source>
</evidence>
<evidence type="ECO:0000313" key="18">
    <source>
        <dbReference type="Proteomes" id="UP001549110"/>
    </source>
</evidence>
<dbReference type="SMART" id="SM00304">
    <property type="entry name" value="HAMP"/>
    <property type="match status" value="1"/>
</dbReference>
<accession>A0ABV2EKK6</accession>
<evidence type="ECO:0000256" key="9">
    <source>
        <dbReference type="ARBA" id="ARBA00022777"/>
    </source>
</evidence>
<dbReference type="PANTHER" id="PTHR44936">
    <property type="entry name" value="SENSOR PROTEIN CREC"/>
    <property type="match status" value="1"/>
</dbReference>
<evidence type="ECO:0000256" key="10">
    <source>
        <dbReference type="ARBA" id="ARBA00022840"/>
    </source>
</evidence>
<dbReference type="GO" id="GO:0016301">
    <property type="term" value="F:kinase activity"/>
    <property type="evidence" value="ECO:0007669"/>
    <property type="project" value="UniProtKB-KW"/>
</dbReference>
<dbReference type="InterPro" id="IPR003660">
    <property type="entry name" value="HAMP_dom"/>
</dbReference>
<dbReference type="EC" id="2.7.13.3" evidence="3"/>
<keyword evidence="5" id="KW-0597">Phosphoprotein</keyword>
<feature type="transmembrane region" description="Helical" evidence="14">
    <location>
        <begin position="12"/>
        <end position="34"/>
    </location>
</feature>
<comment type="caution">
    <text evidence="17">The sequence shown here is derived from an EMBL/GenBank/DDBJ whole genome shotgun (WGS) entry which is preliminary data.</text>
</comment>
<protein>
    <recommendedName>
        <fullName evidence="3">histidine kinase</fullName>
        <ecNumber evidence="3">2.7.13.3</ecNumber>
    </recommendedName>
</protein>
<keyword evidence="10" id="KW-0067">ATP-binding</keyword>
<dbReference type="PANTHER" id="PTHR44936:SF5">
    <property type="entry name" value="SENSOR HISTIDINE KINASE ENVZ"/>
    <property type="match status" value="1"/>
</dbReference>
<comment type="subcellular location">
    <subcellularLocation>
        <location evidence="2">Cell inner membrane</location>
        <topology evidence="2">Multi-pass membrane protein</topology>
    </subcellularLocation>
</comment>
<dbReference type="Gene3D" id="3.30.565.10">
    <property type="entry name" value="Histidine kinase-like ATPase, C-terminal domain"/>
    <property type="match status" value="1"/>
</dbReference>
<dbReference type="InterPro" id="IPR036890">
    <property type="entry name" value="HATPase_C_sf"/>
</dbReference>
<dbReference type="SUPFAM" id="SSF55874">
    <property type="entry name" value="ATPase domain of HSP90 chaperone/DNA topoisomerase II/histidine kinase"/>
    <property type="match status" value="1"/>
</dbReference>
<gene>
    <name evidence="17" type="ORF">ABID41_002355</name>
</gene>
<evidence type="ECO:0000256" key="7">
    <source>
        <dbReference type="ARBA" id="ARBA00022692"/>
    </source>
</evidence>
<evidence type="ECO:0000256" key="5">
    <source>
        <dbReference type="ARBA" id="ARBA00022553"/>
    </source>
</evidence>
<reference evidence="17 18" key="1">
    <citation type="submission" date="2024-06" db="EMBL/GenBank/DDBJ databases">
        <title>Genomic Encyclopedia of Type Strains, Phase IV (KMG-IV): sequencing the most valuable type-strain genomes for metagenomic binning, comparative biology and taxonomic classification.</title>
        <authorList>
            <person name="Goeker M."/>
        </authorList>
    </citation>
    <scope>NUCLEOTIDE SEQUENCE [LARGE SCALE GENOMIC DNA]</scope>
    <source>
        <strain evidence="17 18">DSM 17809</strain>
    </source>
</reference>
<evidence type="ECO:0000256" key="13">
    <source>
        <dbReference type="ARBA" id="ARBA00023136"/>
    </source>
</evidence>
<feature type="domain" description="HAMP" evidence="16">
    <location>
        <begin position="178"/>
        <end position="229"/>
    </location>
</feature>
<sequence>MGFSAKNLIGRTTLIVAAVAIVQAIVSIGFYAAIDRQDQREDHARRIAELLVVGGRAQAAGGGLNAATDAVMTTRHLEAAVSPARPDWPTIQDATAEAIARQVIQWEPSLDGRSLRLWTERNPGGGDDLVGAMRLADGQWLTFRSRDVPRSWPIALRATVITLLVALLSLGLAIYALGALGRPLRRLAVAAHEFGEGRRAPVAIQGPADLRDLGRAFNNMQTRIGGLIEDQARAMEAISHDLGTPLSRLKIAADFIDCTDTRTIVVDNVDELNAMLESLRGYLRAQHQAAASEKVDLGRLLADLLVRWNGKAAYRGPDSLVVSTYRGPLEKAIVQLVDNAVRYGEEADVEVVEEPAGVAIHIRDKGPGIPQDALERIYEPFFRVDTARSRDTGGLGLGIPTAQRLLRRFGGDLVIGNGPDGGLHVIIRAPVAAEPAGAW</sequence>
<evidence type="ECO:0000259" key="15">
    <source>
        <dbReference type="PROSITE" id="PS50109"/>
    </source>
</evidence>
<dbReference type="PROSITE" id="PS50885">
    <property type="entry name" value="HAMP"/>
    <property type="match status" value="1"/>
</dbReference>
<dbReference type="PROSITE" id="PS50109">
    <property type="entry name" value="HIS_KIN"/>
    <property type="match status" value="1"/>
</dbReference>
<name>A0ABV2EKK6_9CAUL</name>
<keyword evidence="11 14" id="KW-1133">Transmembrane helix</keyword>
<evidence type="ECO:0000256" key="2">
    <source>
        <dbReference type="ARBA" id="ARBA00004429"/>
    </source>
</evidence>
<feature type="transmembrane region" description="Helical" evidence="14">
    <location>
        <begin position="154"/>
        <end position="177"/>
    </location>
</feature>
<feature type="domain" description="Histidine kinase" evidence="15">
    <location>
        <begin position="237"/>
        <end position="433"/>
    </location>
</feature>
<evidence type="ECO:0000256" key="14">
    <source>
        <dbReference type="SAM" id="Phobius"/>
    </source>
</evidence>
<evidence type="ECO:0000256" key="8">
    <source>
        <dbReference type="ARBA" id="ARBA00022741"/>
    </source>
</evidence>